<keyword evidence="1" id="KW-0812">Transmembrane</keyword>
<gene>
    <name evidence="2" type="ORF">SAMN05421760_1011053</name>
</gene>
<protein>
    <submittedName>
        <fullName evidence="2">N-acyl amino acid synthase, PEP-CTERM/exosortase system-associated</fullName>
    </submittedName>
</protein>
<evidence type="ECO:0000313" key="2">
    <source>
        <dbReference type="EMBL" id="SIS47911.1"/>
    </source>
</evidence>
<dbReference type="InterPro" id="IPR016181">
    <property type="entry name" value="Acyl_CoA_acyltransferase"/>
</dbReference>
<dbReference type="NCBIfam" id="TIGR03694">
    <property type="entry name" value="exosort_acyl"/>
    <property type="match status" value="1"/>
</dbReference>
<dbReference type="EMBL" id="FTOE01000001">
    <property type="protein sequence ID" value="SIS47911.1"/>
    <property type="molecule type" value="Genomic_DNA"/>
</dbReference>
<dbReference type="Gene3D" id="3.40.630.30">
    <property type="match status" value="1"/>
</dbReference>
<dbReference type="RefSeq" id="WP_054343174.1">
    <property type="nucleotide sequence ID" value="NZ_FTOE01000001.1"/>
</dbReference>
<proteinExistence type="predicted"/>
<reference evidence="3" key="1">
    <citation type="submission" date="2017-01" db="EMBL/GenBank/DDBJ databases">
        <authorList>
            <person name="Varghese N."/>
            <person name="Submissions S."/>
        </authorList>
    </citation>
    <scope>NUCLEOTIDE SEQUENCE [LARGE SCALE GENOMIC DNA]</scope>
    <source>
        <strain evidence="3">DSM 22306</strain>
    </source>
</reference>
<dbReference type="Pfam" id="PF13444">
    <property type="entry name" value="Acetyltransf_5"/>
    <property type="match status" value="1"/>
</dbReference>
<accession>A0A1N7JF84</accession>
<organism evidence="2 3">
    <name type="scientific">Neptunomonas antarctica</name>
    <dbReference type="NCBI Taxonomy" id="619304"/>
    <lineage>
        <taxon>Bacteria</taxon>
        <taxon>Pseudomonadati</taxon>
        <taxon>Pseudomonadota</taxon>
        <taxon>Gammaproteobacteria</taxon>
        <taxon>Oceanospirillales</taxon>
        <taxon>Oceanospirillaceae</taxon>
        <taxon>Neptunomonas</taxon>
    </lineage>
</organism>
<dbReference type="SUPFAM" id="SSF55729">
    <property type="entry name" value="Acyl-CoA N-acyltransferases (Nat)"/>
    <property type="match status" value="1"/>
</dbReference>
<dbReference type="InterPro" id="IPR022484">
    <property type="entry name" value="PEP-CTERM/exosrtase_acylTfrase"/>
</dbReference>
<dbReference type="Proteomes" id="UP000185999">
    <property type="component" value="Unassembled WGS sequence"/>
</dbReference>
<keyword evidence="1" id="KW-1133">Transmembrane helix</keyword>
<evidence type="ECO:0000256" key="1">
    <source>
        <dbReference type="SAM" id="Phobius"/>
    </source>
</evidence>
<sequence length="247" mass="28118">MAISIADNFQKYFSVQFANNKELIDKVYSIRYRVYCEEFGYESLDDFPDDKESDSFDAFSLHCLITHKETGLPAGCVRLVPAGLQTLLPFEEYCFDSLDHEFIDGLNVERQTVCEISRLAVDGAFRRRPHEEKDRFGSVHGFKFAAEEQRVFPLIAVSAFLAAMSLTVLTGRTNVFAMMEPFLPRLLRKSDMHFNRAGNDIDYHGIRAPYFGATQSAVESMRPELKELYDAIHASIGEEYSAYVASK</sequence>
<dbReference type="STRING" id="619304.SAMN05421760_1011053"/>
<feature type="transmembrane region" description="Helical" evidence="1">
    <location>
        <begin position="151"/>
        <end position="169"/>
    </location>
</feature>
<name>A0A1N7JF84_9GAMM</name>
<keyword evidence="1" id="KW-0472">Membrane</keyword>
<dbReference type="OrthoDB" id="582214at2"/>
<keyword evidence="3" id="KW-1185">Reference proteome</keyword>
<evidence type="ECO:0000313" key="3">
    <source>
        <dbReference type="Proteomes" id="UP000185999"/>
    </source>
</evidence>
<dbReference type="AlphaFoldDB" id="A0A1N7JF84"/>